<dbReference type="GO" id="GO:0043023">
    <property type="term" value="F:ribosomal large subunit binding"/>
    <property type="evidence" value="ECO:0007669"/>
    <property type="project" value="InterPro"/>
</dbReference>
<dbReference type="PATRIC" id="fig|2287.9.peg.2638"/>
<evidence type="ECO:0000313" key="2">
    <source>
        <dbReference type="EMBL" id="SAI86065.1"/>
    </source>
</evidence>
<dbReference type="InterPro" id="IPR007064">
    <property type="entry name" value="Nmd3_N"/>
</dbReference>
<protein>
    <submittedName>
        <fullName evidence="2">NMD protein affecting ribosome stability and mRNA decay</fullName>
    </submittedName>
</protein>
<evidence type="ECO:0000259" key="1">
    <source>
        <dbReference type="Pfam" id="PF04981"/>
    </source>
</evidence>
<gene>
    <name evidence="2" type="ORF">SSOP1_2511</name>
</gene>
<dbReference type="GO" id="GO:0005737">
    <property type="term" value="C:cytoplasm"/>
    <property type="evidence" value="ECO:0007669"/>
    <property type="project" value="TreeGrafter"/>
</dbReference>
<dbReference type="Pfam" id="PF04981">
    <property type="entry name" value="NMD3"/>
    <property type="match status" value="1"/>
</dbReference>
<dbReference type="AlphaFoldDB" id="A0A157T3Z8"/>
<dbReference type="InterPro" id="IPR039768">
    <property type="entry name" value="Nmd3"/>
</dbReference>
<proteinExistence type="predicted"/>
<sequence>MKFMSGKFCVLCGKQNVDLIDSLCVDCYVKSKKLIETPKRVTGKYCKICGAQWIRGKWIRTSATSLASVVEDIIARELGSKMRIDKNVDEFAFDIKSIWKDPSGNSFATIEFRGKVRGKSFSQEAVISLEMERELCDSCFRKKTRYYEAIVQLRSKGKIGVDDKKRAFFESFFSTSIVDNISDVIEGREGVDYYFMSKSVARKLVSMISSIVDVEVNESYQNEKMKNGKREAKLVISLRI</sequence>
<dbReference type="EMBL" id="LT549890">
    <property type="protein sequence ID" value="SAI86065.1"/>
    <property type="molecule type" value="Genomic_DNA"/>
</dbReference>
<dbReference type="Proteomes" id="UP000076770">
    <property type="component" value="Chromosome i"/>
</dbReference>
<dbReference type="PANTHER" id="PTHR12746:SF2">
    <property type="entry name" value="60S RIBOSOMAL EXPORT PROTEIN NMD3"/>
    <property type="match status" value="1"/>
</dbReference>
<reference evidence="3" key="1">
    <citation type="submission" date="2016-04" db="EMBL/GenBank/DDBJ databases">
        <authorList>
            <person name="Shah S.A."/>
            <person name="Garrett R.A."/>
        </authorList>
    </citation>
    <scope>NUCLEOTIDE SEQUENCE [LARGE SCALE GENOMIC DNA]</scope>
    <source>
        <strain evidence="3">ATCC 35091 / DSM 1616 / JCM 8930 / NBRC 15331 / P1</strain>
    </source>
</reference>
<organism evidence="2 3">
    <name type="scientific">Saccharolobus solfataricus</name>
    <name type="common">Sulfolobus solfataricus</name>
    <dbReference type="NCBI Taxonomy" id="2287"/>
    <lineage>
        <taxon>Archaea</taxon>
        <taxon>Thermoproteota</taxon>
        <taxon>Thermoprotei</taxon>
        <taxon>Sulfolobales</taxon>
        <taxon>Sulfolobaceae</taxon>
        <taxon>Saccharolobus</taxon>
    </lineage>
</organism>
<accession>A0A157T3Z8</accession>
<evidence type="ECO:0000313" key="3">
    <source>
        <dbReference type="Proteomes" id="UP000076770"/>
    </source>
</evidence>
<name>A0A157T3Z8_SACSO</name>
<dbReference type="SMR" id="A0A157T3Z8"/>
<feature type="domain" description="Nmd3 N-terminal" evidence="1">
    <location>
        <begin position="9"/>
        <end position="240"/>
    </location>
</feature>
<dbReference type="PANTHER" id="PTHR12746">
    <property type="entry name" value="NONSENSE-MEDIATED MRNA DECAY PROTEIN 3"/>
    <property type="match status" value="1"/>
</dbReference>